<feature type="compositionally biased region" description="Low complexity" evidence="2">
    <location>
        <begin position="447"/>
        <end position="457"/>
    </location>
</feature>
<reference evidence="3" key="1">
    <citation type="submission" date="2018-08" db="EMBL/GenBank/DDBJ databases">
        <title>Draft genome sequence of azole-resistant Aspergillus thermomutatus (Neosartorya pseudofischeri) strain HMR AF 39, isolated from a human nasal aspirate.</title>
        <authorList>
            <person name="Parent-Michaud M."/>
            <person name="Dufresne P.J."/>
            <person name="Fournier E."/>
            <person name="Martineau C."/>
            <person name="Moreira S."/>
            <person name="Perkins V."/>
            <person name="De Repentigny L."/>
            <person name="Dufresne S.F."/>
        </authorList>
    </citation>
    <scope>NUCLEOTIDE SEQUENCE [LARGE SCALE GENOMIC DNA]</scope>
    <source>
        <strain evidence="3">HMR AF 39</strain>
    </source>
</reference>
<evidence type="ECO:0008006" key="5">
    <source>
        <dbReference type="Google" id="ProtNLM"/>
    </source>
</evidence>
<keyword evidence="4" id="KW-1185">Reference proteome</keyword>
<gene>
    <name evidence="3" type="ORF">CDV56_107281</name>
</gene>
<feature type="coiled-coil region" evidence="1">
    <location>
        <begin position="268"/>
        <end position="302"/>
    </location>
</feature>
<protein>
    <recommendedName>
        <fullName evidence="5">SNF7 family protein</fullName>
    </recommendedName>
</protein>
<evidence type="ECO:0000313" key="4">
    <source>
        <dbReference type="Proteomes" id="UP000215305"/>
    </source>
</evidence>
<dbReference type="Proteomes" id="UP000215305">
    <property type="component" value="Unassembled WGS sequence"/>
</dbReference>
<feature type="compositionally biased region" description="Basic and acidic residues" evidence="2">
    <location>
        <begin position="462"/>
        <end position="471"/>
    </location>
</feature>
<dbReference type="Pfam" id="PF03357">
    <property type="entry name" value="Snf7"/>
    <property type="match status" value="1"/>
</dbReference>
<sequence length="480" mass="53909">MSDLLNYILTQEDSFKKNRLPSLYSDFTLQKKTNPDGYAVNVAAWERALTRAARGGYVTTSHSREPISTTGTGVKSDHLILRTDDSLLRALEIPEYGQPVALGAVLDEAIRKHTMVPLQVFKATALRLQKSQWSIINPGVLSPWNVMTWGMKQLRGFVVGADTPETSARLQVQELVLVENLKEAADRAVKQTVGGSQSKMDLVYSRERFTEEFATVLNKNSELSKTDFDVLLLYLSRDIGAIAYDGKTIRFRPSNDSPREITEEDTTIASIKSLMSTMTKQVDRLERKIEELNLTAKVALQKKNRVSVLAAVRSKKLTEHNLKQRLDTLTQLEEVYSRIEHATDHVEYVRVMEASTGVLRGLHTQIGGAERVEDVVEELREEMSKVDEIGNILNEVAPEIDEAELDDEIEELENRERQAREEKEAEETRKKLAELDDLEQKAKEAARAAASEQSVESAIEESIERLSHMSVEEGPGATAQ</sequence>
<name>A0A397HJ04_ASPTH</name>
<dbReference type="GO" id="GO:0006900">
    <property type="term" value="P:vesicle budding from membrane"/>
    <property type="evidence" value="ECO:0007669"/>
    <property type="project" value="TreeGrafter"/>
</dbReference>
<evidence type="ECO:0000256" key="1">
    <source>
        <dbReference type="SAM" id="Coils"/>
    </source>
</evidence>
<keyword evidence="1" id="KW-0175">Coiled coil</keyword>
<dbReference type="GeneID" id="38129255"/>
<dbReference type="Gene3D" id="6.10.140.1230">
    <property type="match status" value="1"/>
</dbReference>
<dbReference type="VEuPathDB" id="FungiDB:CDV56_107281"/>
<dbReference type="RefSeq" id="XP_026617032.1">
    <property type="nucleotide sequence ID" value="XM_026760900.1"/>
</dbReference>
<dbReference type="AlphaFoldDB" id="A0A397HJ04"/>
<accession>A0A397HJ04</accession>
<organism evidence="3 4">
    <name type="scientific">Aspergillus thermomutatus</name>
    <name type="common">Neosartorya pseudofischeri</name>
    <dbReference type="NCBI Taxonomy" id="41047"/>
    <lineage>
        <taxon>Eukaryota</taxon>
        <taxon>Fungi</taxon>
        <taxon>Dikarya</taxon>
        <taxon>Ascomycota</taxon>
        <taxon>Pezizomycotina</taxon>
        <taxon>Eurotiomycetes</taxon>
        <taxon>Eurotiomycetidae</taxon>
        <taxon>Eurotiales</taxon>
        <taxon>Aspergillaceae</taxon>
        <taxon>Aspergillus</taxon>
        <taxon>Aspergillus subgen. Fumigati</taxon>
    </lineage>
</organism>
<dbReference type="PANTHER" id="PTHR22761:SF18">
    <property type="entry name" value="SORTING PROTEIN SNF7 FAMILY PROTEIN, PUTATIVE (AFU_ORTHOLOGUE AFUA_2G16692)-RELATED"/>
    <property type="match status" value="1"/>
</dbReference>
<dbReference type="GO" id="GO:0032511">
    <property type="term" value="P:late endosome to vacuole transport via multivesicular body sorting pathway"/>
    <property type="evidence" value="ECO:0007669"/>
    <property type="project" value="TreeGrafter"/>
</dbReference>
<dbReference type="GO" id="GO:0000815">
    <property type="term" value="C:ESCRT III complex"/>
    <property type="evidence" value="ECO:0007669"/>
    <property type="project" value="TreeGrafter"/>
</dbReference>
<evidence type="ECO:0000256" key="2">
    <source>
        <dbReference type="SAM" id="MobiDB-lite"/>
    </source>
</evidence>
<dbReference type="OrthoDB" id="10250120at2759"/>
<feature type="compositionally biased region" description="Basic and acidic residues" evidence="2">
    <location>
        <begin position="412"/>
        <end position="446"/>
    </location>
</feature>
<dbReference type="STRING" id="41047.A0A397HJ04"/>
<dbReference type="InterPro" id="IPR005024">
    <property type="entry name" value="Snf7_fam"/>
</dbReference>
<evidence type="ECO:0000313" key="3">
    <source>
        <dbReference type="EMBL" id="RHZ63065.1"/>
    </source>
</evidence>
<proteinExistence type="predicted"/>
<dbReference type="EMBL" id="NKHU02000032">
    <property type="protein sequence ID" value="RHZ63065.1"/>
    <property type="molecule type" value="Genomic_DNA"/>
</dbReference>
<dbReference type="PANTHER" id="PTHR22761">
    <property type="entry name" value="CHARGED MULTIVESICULAR BODY PROTEIN"/>
    <property type="match status" value="1"/>
</dbReference>
<dbReference type="GO" id="GO:0005771">
    <property type="term" value="C:multivesicular body"/>
    <property type="evidence" value="ECO:0007669"/>
    <property type="project" value="TreeGrafter"/>
</dbReference>
<dbReference type="GO" id="GO:0009898">
    <property type="term" value="C:cytoplasmic side of plasma membrane"/>
    <property type="evidence" value="ECO:0007669"/>
    <property type="project" value="TreeGrafter"/>
</dbReference>
<comment type="caution">
    <text evidence="3">The sequence shown here is derived from an EMBL/GenBank/DDBJ whole genome shotgun (WGS) entry which is preliminary data.</text>
</comment>
<feature type="region of interest" description="Disordered" evidence="2">
    <location>
        <begin position="411"/>
        <end position="480"/>
    </location>
</feature>